<evidence type="ECO:0000313" key="4">
    <source>
        <dbReference type="Proteomes" id="UP001527882"/>
    </source>
</evidence>
<dbReference type="InterPro" id="IPR006675">
    <property type="entry name" value="HDIG_dom"/>
</dbReference>
<evidence type="ECO:0000259" key="1">
    <source>
        <dbReference type="PROSITE" id="PS51831"/>
    </source>
</evidence>
<organism evidence="3 4">
    <name type="scientific">Paenibacillus gyeongsangnamensis</name>
    <dbReference type="NCBI Taxonomy" id="3388067"/>
    <lineage>
        <taxon>Bacteria</taxon>
        <taxon>Bacillati</taxon>
        <taxon>Bacillota</taxon>
        <taxon>Bacilli</taxon>
        <taxon>Bacillales</taxon>
        <taxon>Paenibacillaceae</taxon>
        <taxon>Paenibacillus</taxon>
    </lineage>
</organism>
<dbReference type="CDD" id="cd00077">
    <property type="entry name" value="HDc"/>
    <property type="match status" value="1"/>
</dbReference>
<dbReference type="InterPro" id="IPR037522">
    <property type="entry name" value="HD_GYP_dom"/>
</dbReference>
<accession>A0ABT4QC38</accession>
<evidence type="ECO:0000259" key="2">
    <source>
        <dbReference type="PROSITE" id="PS51832"/>
    </source>
</evidence>
<dbReference type="PANTHER" id="PTHR43155">
    <property type="entry name" value="CYCLIC DI-GMP PHOSPHODIESTERASE PA4108-RELATED"/>
    <property type="match status" value="1"/>
</dbReference>
<feature type="domain" description="HD" evidence="1">
    <location>
        <begin position="28"/>
        <end position="151"/>
    </location>
</feature>
<dbReference type="SUPFAM" id="SSF109604">
    <property type="entry name" value="HD-domain/PDEase-like"/>
    <property type="match status" value="1"/>
</dbReference>
<dbReference type="Gene3D" id="1.10.3210.10">
    <property type="entry name" value="Hypothetical protein af1432"/>
    <property type="match status" value="1"/>
</dbReference>
<protein>
    <submittedName>
        <fullName evidence="3">HD-GYP domain-containing protein</fullName>
    </submittedName>
</protein>
<proteinExistence type="predicted"/>
<name>A0ABT4QC38_9BACL</name>
<dbReference type="InterPro" id="IPR006674">
    <property type="entry name" value="HD_domain"/>
</dbReference>
<dbReference type="RefSeq" id="WP_269882972.1">
    <property type="nucleotide sequence ID" value="NZ_JAQAGZ010000012.1"/>
</dbReference>
<dbReference type="PROSITE" id="PS51831">
    <property type="entry name" value="HD"/>
    <property type="match status" value="1"/>
</dbReference>
<dbReference type="NCBIfam" id="TIGR00277">
    <property type="entry name" value="HDIG"/>
    <property type="match status" value="1"/>
</dbReference>
<dbReference type="EMBL" id="JAQAGZ010000012">
    <property type="protein sequence ID" value="MCZ8514444.1"/>
    <property type="molecule type" value="Genomic_DNA"/>
</dbReference>
<gene>
    <name evidence="3" type="ORF">O9H85_18870</name>
</gene>
<keyword evidence="4" id="KW-1185">Reference proteome</keyword>
<reference evidence="3 4" key="1">
    <citation type="submission" date="2022-12" db="EMBL/GenBank/DDBJ databases">
        <title>Draft genome sequence of Paenibacillus sp. dW9.</title>
        <authorList>
            <person name="Choi E.-W."/>
            <person name="Kim D.-U."/>
        </authorList>
    </citation>
    <scope>NUCLEOTIDE SEQUENCE [LARGE SCALE GENOMIC DNA]</scope>
    <source>
        <strain evidence="4">dW9</strain>
    </source>
</reference>
<dbReference type="PANTHER" id="PTHR43155:SF2">
    <property type="entry name" value="CYCLIC DI-GMP PHOSPHODIESTERASE PA4108"/>
    <property type="match status" value="1"/>
</dbReference>
<dbReference type="Proteomes" id="UP001527882">
    <property type="component" value="Unassembled WGS sequence"/>
</dbReference>
<dbReference type="PROSITE" id="PS51832">
    <property type="entry name" value="HD_GYP"/>
    <property type="match status" value="1"/>
</dbReference>
<dbReference type="InterPro" id="IPR003607">
    <property type="entry name" value="HD/PDEase_dom"/>
</dbReference>
<dbReference type="Pfam" id="PF13487">
    <property type="entry name" value="HD_5"/>
    <property type="match status" value="1"/>
</dbReference>
<dbReference type="SMART" id="SM00471">
    <property type="entry name" value="HDc"/>
    <property type="match status" value="1"/>
</dbReference>
<sequence length="200" mass="22750">MANRLLTERSAQLVRERLLQLKAKDENTYEHSLRVGKLCEVLAGRLQLDEKRTTLLTLGGYLHDIGKMLIPDPILLKDSALTEEEWGIMKLHPNLGSIIMLGNDYVNQELNDIIELHHERLNGSGYPYGLQGDKIPTLARICAIADAFDSMVSDRPYRKGLPLQEAAEELRLHSGTQFDKHLVKVFLESIPSFREIYSEQ</sequence>
<feature type="domain" description="HD-GYP" evidence="2">
    <location>
        <begin position="6"/>
        <end position="200"/>
    </location>
</feature>
<comment type="caution">
    <text evidence="3">The sequence shown here is derived from an EMBL/GenBank/DDBJ whole genome shotgun (WGS) entry which is preliminary data.</text>
</comment>
<evidence type="ECO:0000313" key="3">
    <source>
        <dbReference type="EMBL" id="MCZ8514444.1"/>
    </source>
</evidence>